<evidence type="ECO:0000256" key="5">
    <source>
        <dbReference type="ARBA" id="ARBA00022989"/>
    </source>
</evidence>
<evidence type="ECO:0000256" key="11">
    <source>
        <dbReference type="SAM" id="Phobius"/>
    </source>
</evidence>
<dbReference type="PANTHER" id="PTHR34573">
    <property type="entry name" value="VKC DOMAIN-CONTAINING PROTEIN"/>
    <property type="match status" value="1"/>
</dbReference>
<keyword evidence="3 11" id="KW-0812">Transmembrane</keyword>
<organism evidence="13">
    <name type="scientific">Sexangularia sp. CB-2014</name>
    <dbReference type="NCBI Taxonomy" id="1486929"/>
    <lineage>
        <taxon>Eukaryota</taxon>
        <taxon>Amoebozoa</taxon>
        <taxon>Tubulinea</taxon>
        <taxon>Elardia</taxon>
        <taxon>Arcellinida</taxon>
        <taxon>Arcellinida incertae sedis</taxon>
        <taxon>Sexangularia</taxon>
    </lineage>
</organism>
<dbReference type="InterPro" id="IPR012932">
    <property type="entry name" value="VKOR"/>
</dbReference>
<keyword evidence="6" id="KW-0560">Oxidoreductase</keyword>
<keyword evidence="9" id="KW-0676">Redox-active center</keyword>
<evidence type="ECO:0000256" key="6">
    <source>
        <dbReference type="ARBA" id="ARBA00023002"/>
    </source>
</evidence>
<dbReference type="EMBL" id="HBGL01007249">
    <property type="protein sequence ID" value="CAD9295838.1"/>
    <property type="molecule type" value="Transcribed_RNA"/>
</dbReference>
<evidence type="ECO:0000256" key="4">
    <source>
        <dbReference type="ARBA" id="ARBA00022719"/>
    </source>
</evidence>
<feature type="transmembrane region" description="Helical" evidence="11">
    <location>
        <begin position="63"/>
        <end position="85"/>
    </location>
</feature>
<comment type="subcellular location">
    <subcellularLocation>
        <location evidence="1">Membrane</location>
        <topology evidence="1">Multi-pass membrane protein</topology>
    </subcellularLocation>
</comment>
<evidence type="ECO:0000256" key="9">
    <source>
        <dbReference type="ARBA" id="ARBA00023284"/>
    </source>
</evidence>
<evidence type="ECO:0000259" key="12">
    <source>
        <dbReference type="SMART" id="SM00756"/>
    </source>
</evidence>
<feature type="transmembrane region" description="Helical" evidence="11">
    <location>
        <begin position="92"/>
        <end position="111"/>
    </location>
</feature>
<evidence type="ECO:0000256" key="7">
    <source>
        <dbReference type="ARBA" id="ARBA00023136"/>
    </source>
</evidence>
<evidence type="ECO:0000256" key="1">
    <source>
        <dbReference type="ARBA" id="ARBA00004141"/>
    </source>
</evidence>
<protein>
    <recommendedName>
        <fullName evidence="12">Vitamin K epoxide reductase domain-containing protein</fullName>
    </recommendedName>
</protein>
<accession>A0A7S1VD16</accession>
<proteinExistence type="inferred from homology"/>
<name>A0A7S1VD16_9EUKA</name>
<dbReference type="Pfam" id="PF07884">
    <property type="entry name" value="VKOR"/>
    <property type="match status" value="1"/>
</dbReference>
<comment type="similarity">
    <text evidence="2">Belongs to the VKOR family.</text>
</comment>
<keyword evidence="8" id="KW-1015">Disulfide bond</keyword>
<feature type="transmembrane region" description="Helical" evidence="11">
    <location>
        <begin position="117"/>
        <end position="138"/>
    </location>
</feature>
<dbReference type="GO" id="GO:0016491">
    <property type="term" value="F:oxidoreductase activity"/>
    <property type="evidence" value="ECO:0007669"/>
    <property type="project" value="UniProtKB-KW"/>
</dbReference>
<keyword evidence="4" id="KW-0874">Quinone</keyword>
<gene>
    <name evidence="13" type="ORF">SSP0437_LOCUS5599</name>
</gene>
<sequence length="342" mass="35662">MRPGVARLTIWACAIYSLVAMLYLYHEHTQLTANPAHAAFCDVSHVISCSTVLTSSYANVGPISLATAGIIFYTLLVYLATVNLLEPANGSAPLATFTTLAVGTAAILYAIAAELSLGAICIGCTSVHLAHLVALYASGRQFAWSVDRPGPGTPPSFLDGWRFAILQLRKGHLQLPPVRPQLAAVLVSVSVVSMLLLRAQVLAEASPAGTGAEFADGGQQVLAGPVGPGVAGSDEASATAPQAASRSWTADELVPCFLANNVRMHGARSCGSCHAQLALFAGVDDSPFFVECASPHNPRCGELGVRGFPTWIRFTDASLQDAAESSLGRKSLAELAVFAQCT</sequence>
<dbReference type="GO" id="GO:0048038">
    <property type="term" value="F:quinone binding"/>
    <property type="evidence" value="ECO:0007669"/>
    <property type="project" value="UniProtKB-KW"/>
</dbReference>
<evidence type="ECO:0000256" key="8">
    <source>
        <dbReference type="ARBA" id="ARBA00023157"/>
    </source>
</evidence>
<dbReference type="Gene3D" id="1.20.1440.130">
    <property type="entry name" value="VKOR domain"/>
    <property type="match status" value="1"/>
</dbReference>
<evidence type="ECO:0000256" key="10">
    <source>
        <dbReference type="SAM" id="MobiDB-lite"/>
    </source>
</evidence>
<evidence type="ECO:0000313" key="13">
    <source>
        <dbReference type="EMBL" id="CAD9295838.1"/>
    </source>
</evidence>
<feature type="transmembrane region" description="Helical" evidence="11">
    <location>
        <begin position="5"/>
        <end position="25"/>
    </location>
</feature>
<dbReference type="InterPro" id="IPR038354">
    <property type="entry name" value="VKOR_sf"/>
</dbReference>
<feature type="domain" description="Vitamin K epoxide reductase" evidence="12">
    <location>
        <begin position="3"/>
        <end position="142"/>
    </location>
</feature>
<dbReference type="AlphaFoldDB" id="A0A7S1VD16"/>
<dbReference type="SMART" id="SM00756">
    <property type="entry name" value="VKc"/>
    <property type="match status" value="1"/>
</dbReference>
<keyword evidence="5 11" id="KW-1133">Transmembrane helix</keyword>
<reference evidence="13" key="1">
    <citation type="submission" date="2021-01" db="EMBL/GenBank/DDBJ databases">
        <authorList>
            <person name="Corre E."/>
            <person name="Pelletier E."/>
            <person name="Niang G."/>
            <person name="Scheremetjew M."/>
            <person name="Finn R."/>
            <person name="Kale V."/>
            <person name="Holt S."/>
            <person name="Cochrane G."/>
            <person name="Meng A."/>
            <person name="Brown T."/>
            <person name="Cohen L."/>
        </authorList>
    </citation>
    <scope>NUCLEOTIDE SEQUENCE</scope>
    <source>
        <strain evidence="13">ATCC 50979</strain>
    </source>
</reference>
<evidence type="ECO:0000256" key="2">
    <source>
        <dbReference type="ARBA" id="ARBA00006214"/>
    </source>
</evidence>
<evidence type="ECO:0000256" key="3">
    <source>
        <dbReference type="ARBA" id="ARBA00022692"/>
    </source>
</evidence>
<dbReference type="Gene3D" id="3.40.30.10">
    <property type="entry name" value="Glutaredoxin"/>
    <property type="match status" value="1"/>
</dbReference>
<dbReference type="PANTHER" id="PTHR34573:SF1">
    <property type="entry name" value="VITAMIN K EPOXIDE REDUCTASE DOMAIN-CONTAINING PROTEIN"/>
    <property type="match status" value="1"/>
</dbReference>
<dbReference type="CDD" id="cd12918">
    <property type="entry name" value="VKOR_arc"/>
    <property type="match status" value="1"/>
</dbReference>
<feature type="region of interest" description="Disordered" evidence="10">
    <location>
        <begin position="225"/>
        <end position="244"/>
    </location>
</feature>
<keyword evidence="7 11" id="KW-0472">Membrane</keyword>
<dbReference type="GO" id="GO:0016020">
    <property type="term" value="C:membrane"/>
    <property type="evidence" value="ECO:0007669"/>
    <property type="project" value="UniProtKB-SubCell"/>
</dbReference>